<evidence type="ECO:0000313" key="2">
    <source>
        <dbReference type="EMBL" id="CAL1298791.1"/>
    </source>
</evidence>
<comment type="caution">
    <text evidence="2">The sequence shown here is derived from an EMBL/GenBank/DDBJ whole genome shotgun (WGS) entry which is preliminary data.</text>
</comment>
<dbReference type="Proteomes" id="UP001497382">
    <property type="component" value="Unassembled WGS sequence"/>
</dbReference>
<keyword evidence="3" id="KW-1185">Reference proteome</keyword>
<evidence type="ECO:0000313" key="3">
    <source>
        <dbReference type="Proteomes" id="UP001497382"/>
    </source>
</evidence>
<protein>
    <submittedName>
        <fullName evidence="2">Uncharacterized protein</fullName>
    </submittedName>
</protein>
<feature type="region of interest" description="Disordered" evidence="1">
    <location>
        <begin position="1"/>
        <end position="21"/>
    </location>
</feature>
<gene>
    <name evidence="2" type="ORF">LARSCL_LOCUS20998</name>
</gene>
<accession>A0AAV2BSM1</accession>
<dbReference type="EMBL" id="CAXIEN010000475">
    <property type="protein sequence ID" value="CAL1298791.1"/>
    <property type="molecule type" value="Genomic_DNA"/>
</dbReference>
<feature type="region of interest" description="Disordered" evidence="1">
    <location>
        <begin position="35"/>
        <end position="55"/>
    </location>
</feature>
<feature type="non-terminal residue" evidence="2">
    <location>
        <position position="1"/>
    </location>
</feature>
<feature type="compositionally biased region" description="Polar residues" evidence="1">
    <location>
        <begin position="1"/>
        <end position="11"/>
    </location>
</feature>
<name>A0AAV2BSM1_9ARAC</name>
<sequence length="121" mass="13393">PASTKHITEQQPGPAIPSRPTVIYFNSPKNGLGEMEVNSSVSNPASIPDPQQAKTTEDSYIRQSYGNVVNEAAFGYVYGVSQRSVKRNEHLIRDIMSGRKQITAECSTHQHPFLQSPLPQR</sequence>
<reference evidence="2 3" key="1">
    <citation type="submission" date="2024-04" db="EMBL/GenBank/DDBJ databases">
        <authorList>
            <person name="Rising A."/>
            <person name="Reimegard J."/>
            <person name="Sonavane S."/>
            <person name="Akerstrom W."/>
            <person name="Nylinder S."/>
            <person name="Hedman E."/>
            <person name="Kallberg Y."/>
        </authorList>
    </citation>
    <scope>NUCLEOTIDE SEQUENCE [LARGE SCALE GENOMIC DNA]</scope>
</reference>
<dbReference type="AlphaFoldDB" id="A0AAV2BSM1"/>
<proteinExistence type="predicted"/>
<feature type="non-terminal residue" evidence="2">
    <location>
        <position position="121"/>
    </location>
</feature>
<evidence type="ECO:0000256" key="1">
    <source>
        <dbReference type="SAM" id="MobiDB-lite"/>
    </source>
</evidence>
<organism evidence="2 3">
    <name type="scientific">Larinioides sclopetarius</name>
    <dbReference type="NCBI Taxonomy" id="280406"/>
    <lineage>
        <taxon>Eukaryota</taxon>
        <taxon>Metazoa</taxon>
        <taxon>Ecdysozoa</taxon>
        <taxon>Arthropoda</taxon>
        <taxon>Chelicerata</taxon>
        <taxon>Arachnida</taxon>
        <taxon>Araneae</taxon>
        <taxon>Araneomorphae</taxon>
        <taxon>Entelegynae</taxon>
        <taxon>Araneoidea</taxon>
        <taxon>Araneidae</taxon>
        <taxon>Larinioides</taxon>
    </lineage>
</organism>